<dbReference type="Proteomes" id="UP000229111">
    <property type="component" value="Unassembled WGS sequence"/>
</dbReference>
<organism evidence="1 2">
    <name type="scientific">Prevotella intermedia</name>
    <dbReference type="NCBI Taxonomy" id="28131"/>
    <lineage>
        <taxon>Bacteria</taxon>
        <taxon>Pseudomonadati</taxon>
        <taxon>Bacteroidota</taxon>
        <taxon>Bacteroidia</taxon>
        <taxon>Bacteroidales</taxon>
        <taxon>Prevotellaceae</taxon>
        <taxon>Prevotella</taxon>
    </lineage>
</organism>
<reference evidence="1 2" key="1">
    <citation type="submission" date="2017-11" db="EMBL/GenBank/DDBJ databases">
        <title>Genome sequencing of Prevotella intermedia KCOM 1101.</title>
        <authorList>
            <person name="Kook J.-K."/>
            <person name="Park S.-N."/>
            <person name="Lim Y.K."/>
        </authorList>
    </citation>
    <scope>NUCLEOTIDE SEQUENCE [LARGE SCALE GENOMIC DNA]</scope>
    <source>
        <strain evidence="1 2">KCOM 1101</strain>
    </source>
</reference>
<name>A0AAJ3RHN4_PREIN</name>
<sequence length="117" mass="13295">MISSLQIGKVIYTLLDVDFIHKVVGNKIYPLIADATTTYPFIMYRRTGLIPENNKDYTNESVLCEVFVIADNYKESVELAELVRKALEHKSGLISGIDVEDIILEDCSEEYIDNSFL</sequence>
<evidence type="ECO:0008006" key="3">
    <source>
        <dbReference type="Google" id="ProtNLM"/>
    </source>
</evidence>
<comment type="caution">
    <text evidence="1">The sequence shown here is derived from an EMBL/GenBank/DDBJ whole genome shotgun (WGS) entry which is preliminary data.</text>
</comment>
<gene>
    <name evidence="1" type="ORF">CTI16_12120</name>
</gene>
<evidence type="ECO:0000313" key="1">
    <source>
        <dbReference type="EMBL" id="PIK16936.1"/>
    </source>
</evidence>
<dbReference type="EMBL" id="PEKM01000003">
    <property type="protein sequence ID" value="PIK16936.1"/>
    <property type="molecule type" value="Genomic_DNA"/>
</dbReference>
<accession>A0AAJ3RHN4</accession>
<dbReference type="RefSeq" id="WP_099893271.1">
    <property type="nucleotide sequence ID" value="NZ_PEKM01000003.1"/>
</dbReference>
<evidence type="ECO:0000313" key="2">
    <source>
        <dbReference type="Proteomes" id="UP000229111"/>
    </source>
</evidence>
<dbReference type="AlphaFoldDB" id="A0AAJ3RHN4"/>
<proteinExistence type="predicted"/>
<protein>
    <recommendedName>
        <fullName evidence="3">DUF3168 domain-containing protein</fullName>
    </recommendedName>
</protein>